<dbReference type="NCBIfam" id="TIGR01662">
    <property type="entry name" value="HAD-SF-IIIA"/>
    <property type="match status" value="1"/>
</dbReference>
<reference evidence="1" key="1">
    <citation type="journal article" date="2024" name="Int. J. Syst. Evol. Microbiol.">
        <title>Polycladomyces zharkentensis sp. nov., a novel thermophilic cellulose- and starch-degrading member of the Bacillota from a geothermal aquifer in Kazakhstan.</title>
        <authorList>
            <person name="Mashzhan A."/>
            <person name="Kistaubayeva A."/>
            <person name="Javier-Lopez R."/>
            <person name="Bissenova U."/>
            <person name="Bissenbay A."/>
            <person name="Birkeland N.K."/>
        </authorList>
    </citation>
    <scope>NUCLEOTIDE SEQUENCE</scope>
    <source>
        <strain evidence="1">ZKZ2T</strain>
    </source>
</reference>
<gene>
    <name evidence="1" type="ORF">JQC72_03575</name>
</gene>
<dbReference type="InterPro" id="IPR006549">
    <property type="entry name" value="HAD-SF_hydro_IIIA"/>
</dbReference>
<dbReference type="PANTHER" id="PTHR19288">
    <property type="entry name" value="4-NITROPHENYLPHOSPHATASE-RELATED"/>
    <property type="match status" value="1"/>
</dbReference>
<dbReference type="Pfam" id="PF09419">
    <property type="entry name" value="PGP_phosphatase"/>
    <property type="match status" value="1"/>
</dbReference>
<dbReference type="InterPro" id="IPR023214">
    <property type="entry name" value="HAD_sf"/>
</dbReference>
<keyword evidence="2" id="KW-1185">Reference proteome</keyword>
<evidence type="ECO:0000313" key="1">
    <source>
        <dbReference type="EMBL" id="MBN2908598.1"/>
    </source>
</evidence>
<organism evidence="1 2">
    <name type="scientific">Polycladomyces zharkentensis</name>
    <dbReference type="NCBI Taxonomy" id="2807616"/>
    <lineage>
        <taxon>Bacteria</taxon>
        <taxon>Bacillati</taxon>
        <taxon>Bacillota</taxon>
        <taxon>Bacilli</taxon>
        <taxon>Bacillales</taxon>
        <taxon>Thermoactinomycetaceae</taxon>
        <taxon>Polycladomyces</taxon>
    </lineage>
</organism>
<dbReference type="RefSeq" id="WP_205492846.1">
    <property type="nucleotide sequence ID" value="NZ_JAFHAP010000004.1"/>
</dbReference>
<dbReference type="InterPro" id="IPR010021">
    <property type="entry name" value="PGPP1/Gep4"/>
</dbReference>
<dbReference type="Proteomes" id="UP001177120">
    <property type="component" value="Unassembled WGS sequence"/>
</dbReference>
<dbReference type="InterPro" id="IPR027706">
    <property type="entry name" value="PGP_Pase"/>
</dbReference>
<dbReference type="InterPro" id="IPR006439">
    <property type="entry name" value="HAD-SF_hydro_IA"/>
</dbReference>
<dbReference type="NCBIfam" id="TIGR01668">
    <property type="entry name" value="YqeG_hyp_ppase"/>
    <property type="match status" value="1"/>
</dbReference>
<dbReference type="EMBL" id="JAFHAP010000004">
    <property type="protein sequence ID" value="MBN2908598.1"/>
    <property type="molecule type" value="Genomic_DNA"/>
</dbReference>
<dbReference type="InterPro" id="IPR036412">
    <property type="entry name" value="HAD-like_sf"/>
</dbReference>
<dbReference type="PANTHER" id="PTHR19288:SF25">
    <property type="entry name" value="PHOSPHATIDYLGLYCEROPHOSPHATASE GEP4, MITOCHONDRIAL"/>
    <property type="match status" value="1"/>
</dbReference>
<name>A0ABS2WGC2_9BACL</name>
<protein>
    <submittedName>
        <fullName evidence="1">YqeG family HAD IIIA-type phosphatase</fullName>
    </submittedName>
</protein>
<dbReference type="Gene3D" id="3.40.50.1000">
    <property type="entry name" value="HAD superfamily/HAD-like"/>
    <property type="match status" value="1"/>
</dbReference>
<dbReference type="SUPFAM" id="SSF56784">
    <property type="entry name" value="HAD-like"/>
    <property type="match status" value="1"/>
</dbReference>
<proteinExistence type="predicted"/>
<dbReference type="NCBIfam" id="TIGR01549">
    <property type="entry name" value="HAD-SF-IA-v1"/>
    <property type="match status" value="1"/>
</dbReference>
<evidence type="ECO:0000313" key="2">
    <source>
        <dbReference type="Proteomes" id="UP001177120"/>
    </source>
</evidence>
<sequence length="173" mass="19884">MFKAIVPDLYVQSIYDIDLHLLQRRGVKAAIVDLDNTLVEADRPDATPKLVSWLDQVRGMGFRVMIVSNNTRTRVSRFATPLQIPFIHRAKKPLSSAFKKALRHLETKPEETVVIGDQLFTDVLGAKRMGLFAILVVPISESEGFFTKINRMMERIVFRWMKEKGMLQWGDRP</sequence>
<accession>A0ABS2WGC2</accession>
<comment type="caution">
    <text evidence="1">The sequence shown here is derived from an EMBL/GenBank/DDBJ whole genome shotgun (WGS) entry which is preliminary data.</text>
</comment>
<dbReference type="CDD" id="cd16416">
    <property type="entry name" value="HAD_BsYqeG-like"/>
    <property type="match status" value="1"/>
</dbReference>